<dbReference type="EMBL" id="CP159290">
    <property type="protein sequence ID" value="XCH30136.1"/>
    <property type="molecule type" value="Genomic_DNA"/>
</dbReference>
<gene>
    <name evidence="1" type="ORF">ABRQ22_00120</name>
</gene>
<organism evidence="1">
    <name type="scientific">Cellulosimicrobium sp. ES-005</name>
    <dbReference type="NCBI Taxonomy" id="3163031"/>
    <lineage>
        <taxon>Bacteria</taxon>
        <taxon>Bacillati</taxon>
        <taxon>Actinomycetota</taxon>
        <taxon>Actinomycetes</taxon>
        <taxon>Micrococcales</taxon>
        <taxon>Promicromonosporaceae</taxon>
        <taxon>Cellulosimicrobium</taxon>
    </lineage>
</organism>
<evidence type="ECO:0008006" key="2">
    <source>
        <dbReference type="Google" id="ProtNLM"/>
    </source>
</evidence>
<accession>A0AAU8G195</accession>
<evidence type="ECO:0000313" key="1">
    <source>
        <dbReference type="EMBL" id="XCH30136.1"/>
    </source>
</evidence>
<reference evidence="1" key="1">
    <citation type="submission" date="2024-06" db="EMBL/GenBank/DDBJ databases">
        <title>Complete genome sequence of the cellulolytic actinobacterium, Cellulosimicrobium ES-005.</title>
        <authorList>
            <person name="Matthews C.T."/>
            <person name="Underwood K.D."/>
            <person name="Ghanchi K.M."/>
            <person name="Fields S.D."/>
            <person name="Gardner S.G."/>
        </authorList>
    </citation>
    <scope>NUCLEOTIDE SEQUENCE</scope>
    <source>
        <strain evidence="1">ES-005</strain>
    </source>
</reference>
<sequence length="305" mass="32369">MLRRRAVVVHRRTELDDLLDRHGTRGQAEFFLRSRGRSLAEVQARHDALAAARDAVVTALPAGWARADVERADLSRFLLAPEDVVVVVGQDGLVANVAKYLRGQPVLGVDPEPGVNPGVLVRHSVGAASALLRGLGDDAPAGAPDPTAVLPVDALTMVRADLDDGQHLTALNEVFVGHPSHQSARYTLRCAAGEERQSSSGVLVATGTGATGWWASLAHDRGGRPALGRTEHRLGWFVREAWPSPATGVTLTEGVVEDGADVALTVASDRLVVFGDGVEDDRLVASWGQTVTVRTADSPLRLVRP</sequence>
<dbReference type="AlphaFoldDB" id="A0AAU8G195"/>
<dbReference type="GO" id="GO:0019674">
    <property type="term" value="P:NAD+ metabolic process"/>
    <property type="evidence" value="ECO:0007669"/>
    <property type="project" value="InterPro"/>
</dbReference>
<protein>
    <recommendedName>
        <fullName evidence="2">Inorganic polyphosphate kinase</fullName>
    </recommendedName>
</protein>
<proteinExistence type="predicted"/>
<dbReference type="InterPro" id="IPR017437">
    <property type="entry name" value="ATP-NAD_kinase_PpnK-typ_C"/>
</dbReference>
<dbReference type="GO" id="GO:0003951">
    <property type="term" value="F:NAD+ kinase activity"/>
    <property type="evidence" value="ECO:0007669"/>
    <property type="project" value="InterPro"/>
</dbReference>
<dbReference type="InterPro" id="IPR016064">
    <property type="entry name" value="NAD/diacylglycerol_kinase_sf"/>
</dbReference>
<dbReference type="Gene3D" id="2.60.200.30">
    <property type="entry name" value="Probable inorganic polyphosphate/atp-NAD kinase, domain 2"/>
    <property type="match status" value="1"/>
</dbReference>
<dbReference type="SUPFAM" id="SSF111331">
    <property type="entry name" value="NAD kinase/diacylglycerol kinase-like"/>
    <property type="match status" value="1"/>
</dbReference>
<dbReference type="RefSeq" id="WP_353708145.1">
    <property type="nucleotide sequence ID" value="NZ_CP159290.1"/>
</dbReference>
<name>A0AAU8G195_9MICO</name>